<dbReference type="GO" id="GO:0009922">
    <property type="term" value="F:fatty acid elongase activity"/>
    <property type="evidence" value="ECO:0007669"/>
    <property type="project" value="UniProtKB-EC"/>
</dbReference>
<evidence type="ECO:0000256" key="2">
    <source>
        <dbReference type="ARBA" id="ARBA00005194"/>
    </source>
</evidence>
<dbReference type="GO" id="GO:0019367">
    <property type="term" value="P:fatty acid elongation, saturated fatty acid"/>
    <property type="evidence" value="ECO:0007669"/>
    <property type="project" value="TreeGrafter"/>
</dbReference>
<feature type="transmembrane region" description="Helical" evidence="11">
    <location>
        <begin position="111"/>
        <end position="132"/>
    </location>
</feature>
<dbReference type="GO" id="GO:0034625">
    <property type="term" value="P:fatty acid elongation, monounsaturated fatty acid"/>
    <property type="evidence" value="ECO:0007669"/>
    <property type="project" value="TreeGrafter"/>
</dbReference>
<comment type="catalytic activity">
    <reaction evidence="11">
        <text>a very-long-chain acyl-CoA + malonyl-CoA + H(+) = a very-long-chain 3-oxoacyl-CoA + CO2 + CoA</text>
        <dbReference type="Rhea" id="RHEA:32727"/>
        <dbReference type="ChEBI" id="CHEBI:15378"/>
        <dbReference type="ChEBI" id="CHEBI:16526"/>
        <dbReference type="ChEBI" id="CHEBI:57287"/>
        <dbReference type="ChEBI" id="CHEBI:57384"/>
        <dbReference type="ChEBI" id="CHEBI:90725"/>
        <dbReference type="ChEBI" id="CHEBI:90736"/>
        <dbReference type="EC" id="2.3.1.199"/>
    </reaction>
</comment>
<accession>A0A8T0A3W8</accession>
<keyword evidence="10 11" id="KW-0275">Fatty acid biosynthesis</keyword>
<evidence type="ECO:0000256" key="11">
    <source>
        <dbReference type="RuleBase" id="RU361115"/>
    </source>
</evidence>
<dbReference type="PANTHER" id="PTHR11157:SF29">
    <property type="entry name" value="ELONGATION OF LONG CHAIN FATTY ACIDS PROTEIN 5"/>
    <property type="match status" value="1"/>
</dbReference>
<evidence type="ECO:0000256" key="6">
    <source>
        <dbReference type="ARBA" id="ARBA00022832"/>
    </source>
</evidence>
<feature type="transmembrane region" description="Helical" evidence="11">
    <location>
        <begin position="26"/>
        <end position="49"/>
    </location>
</feature>
<evidence type="ECO:0000256" key="1">
    <source>
        <dbReference type="ARBA" id="ARBA00004141"/>
    </source>
</evidence>
<dbReference type="AlphaFoldDB" id="A0A8T0A3W8"/>
<comment type="subcellular location">
    <subcellularLocation>
        <location evidence="1">Membrane</location>
        <topology evidence="1">Multi-pass membrane protein</topology>
    </subcellularLocation>
</comment>
<keyword evidence="8 11" id="KW-0443">Lipid metabolism</keyword>
<dbReference type="GO" id="GO:0034626">
    <property type="term" value="P:fatty acid elongation, polyunsaturated fatty acid"/>
    <property type="evidence" value="ECO:0007669"/>
    <property type="project" value="TreeGrafter"/>
</dbReference>
<evidence type="ECO:0000256" key="4">
    <source>
        <dbReference type="ARBA" id="ARBA00022679"/>
    </source>
</evidence>
<dbReference type="InterPro" id="IPR002076">
    <property type="entry name" value="ELO_fam"/>
</dbReference>
<evidence type="ECO:0000256" key="8">
    <source>
        <dbReference type="ARBA" id="ARBA00023098"/>
    </source>
</evidence>
<feature type="transmembrane region" description="Helical" evidence="11">
    <location>
        <begin position="61"/>
        <end position="85"/>
    </location>
</feature>
<keyword evidence="9 11" id="KW-0472">Membrane</keyword>
<dbReference type="Pfam" id="PF01151">
    <property type="entry name" value="ELO"/>
    <property type="match status" value="1"/>
</dbReference>
<dbReference type="GO" id="GO:0030148">
    <property type="term" value="P:sphingolipid biosynthetic process"/>
    <property type="evidence" value="ECO:0007669"/>
    <property type="project" value="TreeGrafter"/>
</dbReference>
<protein>
    <recommendedName>
        <fullName evidence="11">Elongation of very long chain fatty acids protein</fullName>
        <ecNumber evidence="11">2.3.1.199</ecNumber>
    </recommendedName>
    <alternativeName>
        <fullName evidence="11">Very-long-chain 3-oxoacyl-CoA synthase</fullName>
    </alternativeName>
</protein>
<keyword evidence="6 11" id="KW-0276">Fatty acid metabolism</keyword>
<sequence>MFNNYFNFINKYFDYEISKKLINNNLYLFLIIILIYILLINLYQFFFLNKINIFKNSINKILTFWNFSLAIFSLFGFIKLTPLIIKSIKEYGIINTYTQITSLQTNQISGYWIYIWVLSKLPELLDTLFIILKNKPIKFMHWFHHSMSILFGTLNFIGDNAYLVWVVWMNYFIHSIMYR</sequence>
<keyword evidence="4 11" id="KW-0808">Transferase</keyword>
<keyword evidence="3 11" id="KW-0444">Lipid biosynthesis</keyword>
<comment type="similarity">
    <text evidence="11">Belongs to the ELO family.</text>
</comment>
<evidence type="ECO:0000256" key="3">
    <source>
        <dbReference type="ARBA" id="ARBA00022516"/>
    </source>
</evidence>
<dbReference type="EMBL" id="JABEBT010000002">
    <property type="protein sequence ID" value="KAF7640065.1"/>
    <property type="molecule type" value="Genomic_DNA"/>
</dbReference>
<comment type="pathway">
    <text evidence="2">Lipid metabolism; fatty acid biosynthesis.</text>
</comment>
<proteinExistence type="inferred from homology"/>
<dbReference type="Proteomes" id="UP000605970">
    <property type="component" value="Unassembled WGS sequence"/>
</dbReference>
<dbReference type="EC" id="2.3.1.199" evidence="11"/>
<evidence type="ECO:0000256" key="10">
    <source>
        <dbReference type="ARBA" id="ARBA00023160"/>
    </source>
</evidence>
<evidence type="ECO:0000313" key="13">
    <source>
        <dbReference type="Proteomes" id="UP000605970"/>
    </source>
</evidence>
<feature type="transmembrane region" description="Helical" evidence="11">
    <location>
        <begin position="153"/>
        <end position="173"/>
    </location>
</feature>
<dbReference type="OrthoDB" id="10259681at2759"/>
<evidence type="ECO:0000256" key="5">
    <source>
        <dbReference type="ARBA" id="ARBA00022692"/>
    </source>
</evidence>
<organism evidence="12 13">
    <name type="scientific">Meloidogyne graminicola</name>
    <dbReference type="NCBI Taxonomy" id="189291"/>
    <lineage>
        <taxon>Eukaryota</taxon>
        <taxon>Metazoa</taxon>
        <taxon>Ecdysozoa</taxon>
        <taxon>Nematoda</taxon>
        <taxon>Chromadorea</taxon>
        <taxon>Rhabditida</taxon>
        <taxon>Tylenchina</taxon>
        <taxon>Tylenchomorpha</taxon>
        <taxon>Tylenchoidea</taxon>
        <taxon>Meloidogynidae</taxon>
        <taxon>Meloidogyninae</taxon>
        <taxon>Meloidogyne</taxon>
    </lineage>
</organism>
<keyword evidence="7 11" id="KW-1133">Transmembrane helix</keyword>
<dbReference type="GO" id="GO:0005789">
    <property type="term" value="C:endoplasmic reticulum membrane"/>
    <property type="evidence" value="ECO:0007669"/>
    <property type="project" value="TreeGrafter"/>
</dbReference>
<comment type="caution">
    <text evidence="11">Lacks conserved residue(s) required for the propagation of feature annotation.</text>
</comment>
<gene>
    <name evidence="12" type="ORF">Mgra_00000508</name>
</gene>
<dbReference type="GO" id="GO:0042761">
    <property type="term" value="P:very long-chain fatty acid biosynthetic process"/>
    <property type="evidence" value="ECO:0007669"/>
    <property type="project" value="TreeGrafter"/>
</dbReference>
<name>A0A8T0A3W8_9BILA</name>
<reference evidence="12" key="1">
    <citation type="journal article" date="2020" name="Ecol. Evol.">
        <title>Genome structure and content of the rice root-knot nematode (Meloidogyne graminicola).</title>
        <authorList>
            <person name="Phan N.T."/>
            <person name="Danchin E.G.J."/>
            <person name="Klopp C."/>
            <person name="Perfus-Barbeoch L."/>
            <person name="Kozlowski D.K."/>
            <person name="Koutsovoulos G.D."/>
            <person name="Lopez-Roques C."/>
            <person name="Bouchez O."/>
            <person name="Zahm M."/>
            <person name="Besnard G."/>
            <person name="Bellafiore S."/>
        </authorList>
    </citation>
    <scope>NUCLEOTIDE SEQUENCE</scope>
    <source>
        <strain evidence="12">VN-18</strain>
    </source>
</reference>
<evidence type="ECO:0000256" key="9">
    <source>
        <dbReference type="ARBA" id="ARBA00023136"/>
    </source>
</evidence>
<keyword evidence="5 11" id="KW-0812">Transmembrane</keyword>
<dbReference type="PANTHER" id="PTHR11157">
    <property type="entry name" value="FATTY ACID ACYL TRANSFERASE-RELATED"/>
    <property type="match status" value="1"/>
</dbReference>
<evidence type="ECO:0000313" key="12">
    <source>
        <dbReference type="EMBL" id="KAF7640065.1"/>
    </source>
</evidence>
<evidence type="ECO:0000256" key="7">
    <source>
        <dbReference type="ARBA" id="ARBA00022989"/>
    </source>
</evidence>
<comment type="caution">
    <text evidence="12">The sequence shown here is derived from an EMBL/GenBank/DDBJ whole genome shotgun (WGS) entry which is preliminary data.</text>
</comment>
<keyword evidence="13" id="KW-1185">Reference proteome</keyword>